<evidence type="ECO:0000313" key="6">
    <source>
        <dbReference type="EMBL" id="MPV89579.1"/>
    </source>
</evidence>
<dbReference type="Proteomes" id="UP000429644">
    <property type="component" value="Unassembled WGS sequence"/>
</dbReference>
<keyword evidence="3" id="KW-0547">Nucleotide-binding</keyword>
<gene>
    <name evidence="6" type="ORF">GB882_12950</name>
</gene>
<evidence type="ECO:0000256" key="4">
    <source>
        <dbReference type="ARBA" id="ARBA00022840"/>
    </source>
</evidence>
<dbReference type="PROSITE" id="PS00211">
    <property type="entry name" value="ABC_TRANSPORTER_1"/>
    <property type="match status" value="1"/>
</dbReference>
<evidence type="ECO:0000313" key="7">
    <source>
        <dbReference type="Proteomes" id="UP000429644"/>
    </source>
</evidence>
<dbReference type="GO" id="GO:0005524">
    <property type="term" value="F:ATP binding"/>
    <property type="evidence" value="ECO:0007669"/>
    <property type="project" value="UniProtKB-KW"/>
</dbReference>
<evidence type="ECO:0000259" key="5">
    <source>
        <dbReference type="PROSITE" id="PS50893"/>
    </source>
</evidence>
<proteinExistence type="inferred from homology"/>
<sequence>MTTQLLHAAENVSLTRPLLTVANLRVSFGHSAPTVRDSSFELRRGECLAVVGESGSGKSVTARALIGLAGTSATVEATRLELDGADLLTLRERGWRTVRGRRIGFVLQDALVSLDPLRTVGREVEEAIHAHQPELSRTERRAQAVERLARAGIPDAERRADQLPHELSGGLRQRALIATALAGDPDLIIADEPTTALDVTVQAQILDLFEQLKAEGRALLLISHDLAVVSRLADHIAVMNHGDIVEQGPAAQVLLAPEQDYTRLLIDAVPGGRSPRLAAARETVVARAEAVTKTFTSPAGHAHAAVEDVSFELRAGETLGLVGESGSGKSTTARILLGLTQPDTGHVEIEGRSWAELDNRQRVAQRRAVQVVYQDTLGSFDPRYTVARVLGEAVGVAGTPRAQRRRRCADLLDAVGLPSTVLGRRPIELSGGQRQRVAIARALAPQPRIIVCDEPVSALDVSVQAQVLDLLVELQRETGVSYLFISHDLGVIHHVSHRVLVMKDGRVVEHGDVEAVFGTPQHPYSRDLISAIPRIATQKEVVTV</sequence>
<accession>A0A7J9UY71</accession>
<dbReference type="Gene3D" id="3.40.50.300">
    <property type="entry name" value="P-loop containing nucleotide triphosphate hydrolases"/>
    <property type="match status" value="2"/>
</dbReference>
<reference evidence="6 7" key="1">
    <citation type="submission" date="2019-10" db="EMBL/GenBank/DDBJ databases">
        <title>Georgenia wutianyii sp. nov. and Georgenia yuyongxinii sp. nov. isolated from plateau pika (Ochotona curzoniae) in the Qinghai-Tibet plateau of China.</title>
        <authorList>
            <person name="Tian Z."/>
        </authorList>
    </citation>
    <scope>NUCLEOTIDE SEQUENCE [LARGE SCALE GENOMIC DNA]</scope>
    <source>
        <strain evidence="6 7">JCM 15130</strain>
    </source>
</reference>
<dbReference type="InterPro" id="IPR050319">
    <property type="entry name" value="ABC_transp_ATP-bind"/>
</dbReference>
<name>A0A7J9UY71_9MICO</name>
<dbReference type="NCBIfam" id="NF007739">
    <property type="entry name" value="PRK10419.1"/>
    <property type="match status" value="2"/>
</dbReference>
<evidence type="ECO:0000256" key="1">
    <source>
        <dbReference type="ARBA" id="ARBA00005417"/>
    </source>
</evidence>
<dbReference type="CDD" id="cd03257">
    <property type="entry name" value="ABC_NikE_OppD_transporters"/>
    <property type="match status" value="2"/>
</dbReference>
<dbReference type="InterPro" id="IPR003439">
    <property type="entry name" value="ABC_transporter-like_ATP-bd"/>
</dbReference>
<dbReference type="PROSITE" id="PS50893">
    <property type="entry name" value="ABC_TRANSPORTER_2"/>
    <property type="match status" value="2"/>
</dbReference>
<dbReference type="Pfam" id="PF08352">
    <property type="entry name" value="oligo_HPY"/>
    <property type="match status" value="2"/>
</dbReference>
<dbReference type="AlphaFoldDB" id="A0A7J9UY71"/>
<dbReference type="PANTHER" id="PTHR43776">
    <property type="entry name" value="TRANSPORT ATP-BINDING PROTEIN"/>
    <property type="match status" value="1"/>
</dbReference>
<comment type="similarity">
    <text evidence="1">Belongs to the ABC transporter superfamily.</text>
</comment>
<protein>
    <submittedName>
        <fullName evidence="6">Dipeptide ABC transporter ATP-binding protein</fullName>
    </submittedName>
</protein>
<dbReference type="NCBIfam" id="NF008453">
    <property type="entry name" value="PRK11308.1"/>
    <property type="match status" value="2"/>
</dbReference>
<dbReference type="RefSeq" id="WP_152232319.1">
    <property type="nucleotide sequence ID" value="NZ_BAAAOT010000012.1"/>
</dbReference>
<dbReference type="InterPro" id="IPR003593">
    <property type="entry name" value="AAA+_ATPase"/>
</dbReference>
<dbReference type="GO" id="GO:0055085">
    <property type="term" value="P:transmembrane transport"/>
    <property type="evidence" value="ECO:0007669"/>
    <property type="project" value="UniProtKB-ARBA"/>
</dbReference>
<comment type="caution">
    <text evidence="6">The sequence shown here is derived from an EMBL/GenBank/DDBJ whole genome shotgun (WGS) entry which is preliminary data.</text>
</comment>
<dbReference type="GO" id="GO:0015833">
    <property type="term" value="P:peptide transport"/>
    <property type="evidence" value="ECO:0007669"/>
    <property type="project" value="InterPro"/>
</dbReference>
<dbReference type="Pfam" id="PF00005">
    <property type="entry name" value="ABC_tran"/>
    <property type="match status" value="2"/>
</dbReference>
<evidence type="ECO:0000256" key="2">
    <source>
        <dbReference type="ARBA" id="ARBA00022448"/>
    </source>
</evidence>
<dbReference type="PANTHER" id="PTHR43776:SF7">
    <property type="entry name" value="D,D-DIPEPTIDE TRANSPORT ATP-BINDING PROTEIN DDPF-RELATED"/>
    <property type="match status" value="1"/>
</dbReference>
<dbReference type="SMART" id="SM00382">
    <property type="entry name" value="AAA"/>
    <property type="match status" value="2"/>
</dbReference>
<evidence type="ECO:0000256" key="3">
    <source>
        <dbReference type="ARBA" id="ARBA00022741"/>
    </source>
</evidence>
<dbReference type="InterPro" id="IPR017871">
    <property type="entry name" value="ABC_transporter-like_CS"/>
</dbReference>
<dbReference type="InterPro" id="IPR027417">
    <property type="entry name" value="P-loop_NTPase"/>
</dbReference>
<organism evidence="6 7">
    <name type="scientific">Georgenia ruanii</name>
    <dbReference type="NCBI Taxonomy" id="348442"/>
    <lineage>
        <taxon>Bacteria</taxon>
        <taxon>Bacillati</taxon>
        <taxon>Actinomycetota</taxon>
        <taxon>Actinomycetes</taxon>
        <taxon>Micrococcales</taxon>
        <taxon>Bogoriellaceae</taxon>
        <taxon>Georgenia</taxon>
    </lineage>
</organism>
<dbReference type="GO" id="GO:0016887">
    <property type="term" value="F:ATP hydrolysis activity"/>
    <property type="evidence" value="ECO:0007669"/>
    <property type="project" value="InterPro"/>
</dbReference>
<keyword evidence="7" id="KW-1185">Reference proteome</keyword>
<feature type="domain" description="ABC transporter" evidence="5">
    <location>
        <begin position="286"/>
        <end position="529"/>
    </location>
</feature>
<keyword evidence="2" id="KW-0813">Transport</keyword>
<dbReference type="OrthoDB" id="4008250at2"/>
<dbReference type="EMBL" id="WHPD01002791">
    <property type="protein sequence ID" value="MPV89579.1"/>
    <property type="molecule type" value="Genomic_DNA"/>
</dbReference>
<keyword evidence="4 6" id="KW-0067">ATP-binding</keyword>
<dbReference type="SUPFAM" id="SSF52540">
    <property type="entry name" value="P-loop containing nucleoside triphosphate hydrolases"/>
    <property type="match status" value="2"/>
</dbReference>
<feature type="domain" description="ABC transporter" evidence="5">
    <location>
        <begin position="19"/>
        <end position="266"/>
    </location>
</feature>
<dbReference type="InterPro" id="IPR013563">
    <property type="entry name" value="Oligopep_ABC_C"/>
</dbReference>